<dbReference type="GO" id="GO:0031419">
    <property type="term" value="F:cobalamin binding"/>
    <property type="evidence" value="ECO:0007669"/>
    <property type="project" value="InterPro"/>
</dbReference>
<dbReference type="AlphaFoldDB" id="A0A411Z1Q3"/>
<keyword evidence="3" id="KW-1185">Reference proteome</keyword>
<name>A0A411Z1Q3_9RHOB</name>
<dbReference type="Gene3D" id="3.40.50.280">
    <property type="entry name" value="Cobalamin-binding domain"/>
    <property type="match status" value="1"/>
</dbReference>
<accession>A0A411Z1Q3</accession>
<dbReference type="EMBL" id="QWEY01000006">
    <property type="protein sequence ID" value="RGP36993.1"/>
    <property type="molecule type" value="Genomic_DNA"/>
</dbReference>
<dbReference type="SUPFAM" id="SSF52242">
    <property type="entry name" value="Cobalamin (vitamin B12)-binding domain"/>
    <property type="match status" value="1"/>
</dbReference>
<gene>
    <name evidence="2" type="ORF">D1012_12670</name>
</gene>
<reference evidence="2 3" key="1">
    <citation type="submission" date="2018-08" db="EMBL/GenBank/DDBJ databases">
        <title>Flavobacterium tibetense sp. nov., isolated from a wetland YonghuCo on Tibetan Plateau.</title>
        <authorList>
            <person name="Phurbu D."/>
            <person name="Lu H."/>
            <person name="Xing P."/>
        </authorList>
    </citation>
    <scope>NUCLEOTIDE SEQUENCE [LARGE SCALE GENOMIC DNA]</scope>
    <source>
        <strain evidence="2 3">DJC</strain>
    </source>
</reference>
<evidence type="ECO:0000313" key="2">
    <source>
        <dbReference type="EMBL" id="RGP36993.1"/>
    </source>
</evidence>
<dbReference type="RefSeq" id="WP_118152732.1">
    <property type="nucleotide sequence ID" value="NZ_QWEY01000006.1"/>
</dbReference>
<dbReference type="InterPro" id="IPR006158">
    <property type="entry name" value="Cobalamin-bd"/>
</dbReference>
<organism evidence="2 3">
    <name type="scientific">Pseudotabrizicola alkalilacus</name>
    <dbReference type="NCBI Taxonomy" id="2305252"/>
    <lineage>
        <taxon>Bacteria</taxon>
        <taxon>Pseudomonadati</taxon>
        <taxon>Pseudomonadota</taxon>
        <taxon>Alphaproteobacteria</taxon>
        <taxon>Rhodobacterales</taxon>
        <taxon>Paracoccaceae</taxon>
        <taxon>Pseudotabrizicola</taxon>
    </lineage>
</organism>
<evidence type="ECO:0000259" key="1">
    <source>
        <dbReference type="PROSITE" id="PS51332"/>
    </source>
</evidence>
<evidence type="ECO:0000313" key="3">
    <source>
        <dbReference type="Proteomes" id="UP000284547"/>
    </source>
</evidence>
<dbReference type="GO" id="GO:0046872">
    <property type="term" value="F:metal ion binding"/>
    <property type="evidence" value="ECO:0007669"/>
    <property type="project" value="InterPro"/>
</dbReference>
<protein>
    <recommendedName>
        <fullName evidence="1">B12-binding domain-containing protein</fullName>
    </recommendedName>
</protein>
<dbReference type="InterPro" id="IPR036724">
    <property type="entry name" value="Cobalamin-bd_sf"/>
</dbReference>
<comment type="caution">
    <text evidence="2">The sequence shown here is derived from an EMBL/GenBank/DDBJ whole genome shotgun (WGS) entry which is preliminary data.</text>
</comment>
<feature type="domain" description="B12-binding" evidence="1">
    <location>
        <begin position="138"/>
        <end position="261"/>
    </location>
</feature>
<dbReference type="Proteomes" id="UP000284547">
    <property type="component" value="Unassembled WGS sequence"/>
</dbReference>
<proteinExistence type="predicted"/>
<dbReference type="PROSITE" id="PS51332">
    <property type="entry name" value="B12_BINDING"/>
    <property type="match status" value="1"/>
</dbReference>
<sequence>MVSEPGMQDGNFSVDGLRGLSGVGITRLATDAMARIAARDSAACATLKEPVVAAMMAAARSRDPGVMNRLWSDFRRSKISDRMLADHYIPEVARRLGRRWEDDTASFAEVSIGSARLQTLLHEVSKGWVAGGTAIPGAATVLMIVPPGEQHTLGAVVATGWLRRNGVSVCLRIAPTQAELAAILAQRRFDGAMISVACHEKLETCTGLVKTLKEDPSAGLRIALGGAILELERGEDVAAVSGADIVTNDLPKAVEALGLTARRTLMAV</sequence>
<dbReference type="OrthoDB" id="5498228at2"/>